<dbReference type="Proteomes" id="UP001595904">
    <property type="component" value="Unassembled WGS sequence"/>
</dbReference>
<accession>A0ABV8SZB9</accession>
<feature type="chain" id="PRO_5045377352" evidence="1">
    <location>
        <begin position="25"/>
        <end position="277"/>
    </location>
</feature>
<dbReference type="Pfam" id="PF18421">
    <property type="entry name" value="Peptidase_M23_N"/>
    <property type="match status" value="1"/>
</dbReference>
<evidence type="ECO:0000259" key="2">
    <source>
        <dbReference type="Pfam" id="PF01551"/>
    </source>
</evidence>
<proteinExistence type="predicted"/>
<keyword evidence="5" id="KW-1185">Reference proteome</keyword>
<sequence length="277" mass="29943">MTSTTRLLRIATSLLLFTGFAAGATELPMESRVPGGIAFIPVPGGEIAPTVLFNTHRVAVIRRDDQWLAVVGIPLAEKPGELKIKVSTPKGTTEVPFRITDKKYKTQYLTIKDQRKVEPNPDDLKRISVETKRSDVALSKFTALETPSLQLLPPIDGVRSDSYGSRRVFNGQPRNPHSGMDIAAAKGTPIKSPASGTVVEAGEFFFNGNTLYIDHGDGLVTMYCHLDTIKVKLGDRVTQGEVIGTVGATGRVTGPHLHWGVALNRAMVDPALFIGSK</sequence>
<evidence type="ECO:0000259" key="3">
    <source>
        <dbReference type="Pfam" id="PF18421"/>
    </source>
</evidence>
<dbReference type="Gene3D" id="2.70.70.10">
    <property type="entry name" value="Glucose Permease (Domain IIA)"/>
    <property type="match status" value="1"/>
</dbReference>
<feature type="domain" description="Peptidase family M23 N-terminal" evidence="3">
    <location>
        <begin position="33"/>
        <end position="102"/>
    </location>
</feature>
<dbReference type="InterPro" id="IPR016047">
    <property type="entry name" value="M23ase_b-sheet_dom"/>
</dbReference>
<name>A0ABV8SZB9_9GAMM</name>
<gene>
    <name evidence="4" type="ORF">ACFPN2_27870</name>
</gene>
<feature type="domain" description="M23ase beta-sheet core" evidence="2">
    <location>
        <begin position="176"/>
        <end position="270"/>
    </location>
</feature>
<dbReference type="SUPFAM" id="SSF51261">
    <property type="entry name" value="Duplicated hybrid motif"/>
    <property type="match status" value="1"/>
</dbReference>
<dbReference type="CDD" id="cd12797">
    <property type="entry name" value="M23_peptidase"/>
    <property type="match status" value="1"/>
</dbReference>
<evidence type="ECO:0000313" key="4">
    <source>
        <dbReference type="EMBL" id="MFC4312934.1"/>
    </source>
</evidence>
<dbReference type="InterPro" id="IPR011055">
    <property type="entry name" value="Dup_hybrid_motif"/>
</dbReference>
<feature type="signal peptide" evidence="1">
    <location>
        <begin position="1"/>
        <end position="24"/>
    </location>
</feature>
<dbReference type="RefSeq" id="WP_380602755.1">
    <property type="nucleotide sequence ID" value="NZ_JBHSDU010000014.1"/>
</dbReference>
<dbReference type="PANTHER" id="PTHR21666">
    <property type="entry name" value="PEPTIDASE-RELATED"/>
    <property type="match status" value="1"/>
</dbReference>
<reference evidence="5" key="1">
    <citation type="journal article" date="2019" name="Int. J. Syst. Evol. Microbiol.">
        <title>The Global Catalogue of Microorganisms (GCM) 10K type strain sequencing project: providing services to taxonomists for standard genome sequencing and annotation.</title>
        <authorList>
            <consortium name="The Broad Institute Genomics Platform"/>
            <consortium name="The Broad Institute Genome Sequencing Center for Infectious Disease"/>
            <person name="Wu L."/>
            <person name="Ma J."/>
        </authorList>
    </citation>
    <scope>NUCLEOTIDE SEQUENCE [LARGE SCALE GENOMIC DNA]</scope>
    <source>
        <strain evidence="5">CGMCC 1.10759</strain>
    </source>
</reference>
<dbReference type="InterPro" id="IPR050570">
    <property type="entry name" value="Cell_wall_metabolism_enzyme"/>
</dbReference>
<comment type="caution">
    <text evidence="4">The sequence shown here is derived from an EMBL/GenBank/DDBJ whole genome shotgun (WGS) entry which is preliminary data.</text>
</comment>
<evidence type="ECO:0000256" key="1">
    <source>
        <dbReference type="SAM" id="SignalP"/>
    </source>
</evidence>
<dbReference type="PANTHER" id="PTHR21666:SF285">
    <property type="entry name" value="M23 FAMILY METALLOPEPTIDASE"/>
    <property type="match status" value="1"/>
</dbReference>
<dbReference type="Gene3D" id="2.60.40.1590">
    <property type="entry name" value="Peptidoglycan hydrolase domains"/>
    <property type="match status" value="1"/>
</dbReference>
<organism evidence="4 5">
    <name type="scientific">Steroidobacter flavus</name>
    <dbReference type="NCBI Taxonomy" id="1842136"/>
    <lineage>
        <taxon>Bacteria</taxon>
        <taxon>Pseudomonadati</taxon>
        <taxon>Pseudomonadota</taxon>
        <taxon>Gammaproteobacteria</taxon>
        <taxon>Steroidobacterales</taxon>
        <taxon>Steroidobacteraceae</taxon>
        <taxon>Steroidobacter</taxon>
    </lineage>
</organism>
<evidence type="ECO:0000313" key="5">
    <source>
        <dbReference type="Proteomes" id="UP001595904"/>
    </source>
</evidence>
<protein>
    <submittedName>
        <fullName evidence="4">Peptidoglycan DD-metalloendopeptidase family protein</fullName>
    </submittedName>
</protein>
<dbReference type="EMBL" id="JBHSDU010000014">
    <property type="protein sequence ID" value="MFC4312934.1"/>
    <property type="molecule type" value="Genomic_DNA"/>
</dbReference>
<dbReference type="InterPro" id="IPR040487">
    <property type="entry name" value="Peptidase_M23_N"/>
</dbReference>
<dbReference type="Pfam" id="PF01551">
    <property type="entry name" value="Peptidase_M23"/>
    <property type="match status" value="1"/>
</dbReference>
<keyword evidence="1" id="KW-0732">Signal</keyword>